<organism evidence="5 6">
    <name type="scientific">Saccharomyces pastorianus</name>
    <name type="common">Lager yeast</name>
    <name type="synonym">Saccharomyces cerevisiae x Saccharomyces eubayanus</name>
    <dbReference type="NCBI Taxonomy" id="27292"/>
    <lineage>
        <taxon>Eukaryota</taxon>
        <taxon>Fungi</taxon>
        <taxon>Dikarya</taxon>
        <taxon>Ascomycota</taxon>
        <taxon>Saccharomycotina</taxon>
        <taxon>Saccharomycetes</taxon>
        <taxon>Saccharomycetales</taxon>
        <taxon>Saccharomycetaceae</taxon>
        <taxon>Saccharomyces</taxon>
    </lineage>
</organism>
<dbReference type="SMART" id="SM00248">
    <property type="entry name" value="ANK"/>
    <property type="match status" value="2"/>
</dbReference>
<dbReference type="InterPro" id="IPR000210">
    <property type="entry name" value="BTB/POZ_dom"/>
</dbReference>
<evidence type="ECO:0000313" key="6">
    <source>
        <dbReference type="Proteomes" id="UP000501346"/>
    </source>
</evidence>
<dbReference type="AlphaFoldDB" id="A0A6C1DT76"/>
<proteinExistence type="predicted"/>
<dbReference type="InterPro" id="IPR036770">
    <property type="entry name" value="Ankyrin_rpt-contain_sf"/>
</dbReference>
<dbReference type="Proteomes" id="UP000501346">
    <property type="component" value="Chromosome ScIX"/>
</dbReference>
<evidence type="ECO:0000256" key="2">
    <source>
        <dbReference type="ARBA" id="ARBA00023043"/>
    </source>
</evidence>
<dbReference type="InterPro" id="IPR002110">
    <property type="entry name" value="Ankyrin_rpt"/>
</dbReference>
<gene>
    <name evidence="5" type="ORF">GRS66_002536</name>
</gene>
<evidence type="ECO:0000259" key="4">
    <source>
        <dbReference type="PROSITE" id="PS50097"/>
    </source>
</evidence>
<dbReference type="SUPFAM" id="SSF48403">
    <property type="entry name" value="Ankyrin repeat"/>
    <property type="match status" value="1"/>
</dbReference>
<evidence type="ECO:0000256" key="3">
    <source>
        <dbReference type="PROSITE-ProRule" id="PRU00023"/>
    </source>
</evidence>
<dbReference type="PANTHER" id="PTHR46231">
    <property type="entry name" value="ANKYRIN REPEAT AND BTB/POZ DOMAIN-CONTAINING PROTEIN 1"/>
    <property type="match status" value="1"/>
</dbReference>
<dbReference type="PROSITE" id="PS50297">
    <property type="entry name" value="ANK_REP_REGION"/>
    <property type="match status" value="1"/>
</dbReference>
<accession>A0A6C1DT76</accession>
<dbReference type="CDD" id="cd18186">
    <property type="entry name" value="BTB_POZ_ZBTB_KLHL-like"/>
    <property type="match status" value="1"/>
</dbReference>
<sequence length="513" mass="59760">MADKLMDKNFEELCYSCRTGDMDNVDRLISTGVNVNSVDKFDNSPLFLASLCGHEAVVKLLLQRGAVCDRDRYEGARCIYGALTDTIRDTLLSYDISKAVDVKQPFATHISSMYNDEGFLKRDITFRVSNGKLFTAHKFLLCARSEILAEKMVNEWAKHEIVSLEVRPDIFDIFLKFLYLIPILHQIEPGQYEELIELSSKFDIELLPEFLDKARHTADPTEKSRLMSDYQYKFTEVARSQLLIFVNNCIFRSTVDLANSERRVFSLMNCPAYPDVQLMVKNRNGAIRIYPCHLAVLNRAEYFKVMFTNDFKEKVTYIKAKHVTGKYNSIIPQLTLPNCEFEVAEIILRYLYADNTDIPWMYAVDVLLLADILLEDRLKTIASTIITQSKEFIQQYNVFDVLYLSWEIGVERLEQFAAKFIAIHLQELYKDPEIKRAIMLSSQRISLRQETDTIELVDDIRYYLLRKYSFEPDDVELFENQDDLEYLKQVGYLEYRKDMGMLDNILADLELDV</sequence>
<feature type="repeat" description="ANK" evidence="3">
    <location>
        <begin position="41"/>
        <end position="66"/>
    </location>
</feature>
<dbReference type="PROSITE" id="PS50097">
    <property type="entry name" value="BTB"/>
    <property type="match status" value="2"/>
</dbReference>
<dbReference type="Gene3D" id="1.25.40.20">
    <property type="entry name" value="Ankyrin repeat-containing domain"/>
    <property type="match status" value="1"/>
</dbReference>
<dbReference type="PROSITE" id="PS50088">
    <property type="entry name" value="ANK_REPEAT"/>
    <property type="match status" value="1"/>
</dbReference>
<keyword evidence="6" id="KW-1185">Reference proteome</keyword>
<dbReference type="OrthoDB" id="684045at2759"/>
<feature type="domain" description="BTB" evidence="4">
    <location>
        <begin position="274"/>
        <end position="360"/>
    </location>
</feature>
<dbReference type="GO" id="GO:0000151">
    <property type="term" value="C:ubiquitin ligase complex"/>
    <property type="evidence" value="ECO:0007669"/>
    <property type="project" value="TreeGrafter"/>
</dbReference>
<dbReference type="InterPro" id="IPR011333">
    <property type="entry name" value="SKP1/BTB/POZ_sf"/>
</dbReference>
<keyword evidence="1" id="KW-0677">Repeat</keyword>
<keyword evidence="2 3" id="KW-0040">ANK repeat</keyword>
<dbReference type="SMART" id="SM00225">
    <property type="entry name" value="BTB"/>
    <property type="match status" value="2"/>
</dbReference>
<name>A0A6C1DT76_SACPS</name>
<dbReference type="Gene3D" id="3.30.710.10">
    <property type="entry name" value="Potassium Channel Kv1.1, Chain A"/>
    <property type="match status" value="2"/>
</dbReference>
<evidence type="ECO:0000256" key="1">
    <source>
        <dbReference type="ARBA" id="ARBA00022737"/>
    </source>
</evidence>
<protein>
    <recommendedName>
        <fullName evidence="4">BTB domain-containing protein</fullName>
    </recommendedName>
</protein>
<reference evidence="5 6" key="1">
    <citation type="journal article" date="2019" name="BMC Genomics">
        <title>Chromosome level assembly and comparative genome analysis confirm lager-brewing yeasts originated from a single hybridization.</title>
        <authorList>
            <person name="Salazar A.N."/>
            <person name="Gorter de Vries A.R."/>
            <person name="van den Broek M."/>
            <person name="Brouwers N."/>
            <person name="de la Torre Cortes P."/>
            <person name="Kuijpers N.G.A."/>
            <person name="Daran J.G."/>
            <person name="Abeel T."/>
        </authorList>
    </citation>
    <scope>NUCLEOTIDE SEQUENCE [LARGE SCALE GENOMIC DNA]</scope>
    <source>
        <strain evidence="5 6">CBS 1483</strain>
    </source>
</reference>
<dbReference type="PANTHER" id="PTHR46231:SF1">
    <property type="entry name" value="ANKYRIN REPEAT AND BTB_POZ DOMAIN-CONTAINING PROTEIN 1"/>
    <property type="match status" value="1"/>
</dbReference>
<dbReference type="SUPFAM" id="SSF54695">
    <property type="entry name" value="POZ domain"/>
    <property type="match status" value="2"/>
</dbReference>
<dbReference type="EMBL" id="CP048990">
    <property type="protein sequence ID" value="QID80222.1"/>
    <property type="molecule type" value="Genomic_DNA"/>
</dbReference>
<feature type="domain" description="BTB" evidence="4">
    <location>
        <begin position="122"/>
        <end position="179"/>
    </location>
</feature>
<dbReference type="Pfam" id="PF13637">
    <property type="entry name" value="Ank_4"/>
    <property type="match status" value="1"/>
</dbReference>
<dbReference type="Pfam" id="PF00651">
    <property type="entry name" value="BTB"/>
    <property type="match status" value="2"/>
</dbReference>
<dbReference type="GO" id="GO:0005737">
    <property type="term" value="C:cytoplasm"/>
    <property type="evidence" value="ECO:0007669"/>
    <property type="project" value="TreeGrafter"/>
</dbReference>
<dbReference type="InterPro" id="IPR044515">
    <property type="entry name" value="ABTB1"/>
</dbReference>
<dbReference type="CDD" id="cd18497">
    <property type="entry name" value="BACK_ABTB1_BPOZ"/>
    <property type="match status" value="1"/>
</dbReference>
<evidence type="ECO:0000313" key="5">
    <source>
        <dbReference type="EMBL" id="QID80222.1"/>
    </source>
</evidence>